<proteinExistence type="predicted"/>
<dbReference type="OrthoDB" id="7061841at2"/>
<dbReference type="KEGG" id="pyg:AWM70_12430"/>
<reference evidence="1 2" key="1">
    <citation type="submission" date="2016-01" db="EMBL/GenBank/DDBJ databases">
        <title>Complete Genome Sequence of Paenibacillus yonginensis DCY84, a novel Plant Growth-Promoting Bacteria with Elicitation of Induced Systemic Resistance.</title>
        <authorList>
            <person name="Kim Y.J."/>
            <person name="Yang D.C."/>
            <person name="Sukweenadhi J."/>
        </authorList>
    </citation>
    <scope>NUCLEOTIDE SEQUENCE [LARGE SCALE GENOMIC DNA]</scope>
    <source>
        <strain evidence="1 2">DCY84</strain>
    </source>
</reference>
<dbReference type="Proteomes" id="UP000092573">
    <property type="component" value="Chromosome"/>
</dbReference>
<evidence type="ECO:0000313" key="1">
    <source>
        <dbReference type="EMBL" id="ANS75313.1"/>
    </source>
</evidence>
<gene>
    <name evidence="1" type="ORF">AWM70_12430</name>
</gene>
<name>A0A1B1N1L8_9BACL</name>
<dbReference type="AlphaFoldDB" id="A0A1B1N1L8"/>
<organism evidence="1 2">
    <name type="scientific">Paenibacillus yonginensis</name>
    <dbReference type="NCBI Taxonomy" id="1462996"/>
    <lineage>
        <taxon>Bacteria</taxon>
        <taxon>Bacillati</taxon>
        <taxon>Bacillota</taxon>
        <taxon>Bacilli</taxon>
        <taxon>Bacillales</taxon>
        <taxon>Paenibacillaceae</taxon>
        <taxon>Paenibacillus</taxon>
    </lineage>
</organism>
<protein>
    <submittedName>
        <fullName evidence="1">Uncharacterized protein</fullName>
    </submittedName>
</protein>
<dbReference type="Pfam" id="PF19668">
    <property type="entry name" value="DUF6171"/>
    <property type="match status" value="1"/>
</dbReference>
<sequence>MAANQICKGCSADVWVTEAQIQKLLAGMEGKGFSFVGETVYQTRLAVCRKCPSLVYGTTCSYCGCLVEVSGKLAGKECPHPAGSKWEKAVQASATAKF</sequence>
<evidence type="ECO:0000313" key="2">
    <source>
        <dbReference type="Proteomes" id="UP000092573"/>
    </source>
</evidence>
<dbReference type="STRING" id="1462996.AWM70_12430"/>
<keyword evidence="2" id="KW-1185">Reference proteome</keyword>
<accession>A0A1B1N1L8</accession>
<dbReference type="EMBL" id="CP014167">
    <property type="protein sequence ID" value="ANS75313.1"/>
    <property type="molecule type" value="Genomic_DNA"/>
</dbReference>
<dbReference type="InterPro" id="IPR046169">
    <property type="entry name" value="DUF6171"/>
</dbReference>